<sequence length="375" mass="42996">MKLAVLLWERHRRPLGNLRLCRELAVAGEKRGWEISVVTPGGLLHSSHWEYRWNGTKWVMRSFRGADAVYNRVPHRRFEAQPSFFSALEQLRLWGIPGWNPGFFSKDQVIRSWLARPDLAKRVPGTQLDFEPYQLMSEGDRWLLKPCDGRAGEGIIEVHRVSQNTWAWRWQRRGRVSKDRGSLERCSAFVRRYTRGRHYLAQRQIALATWRGHPFDFRTLWQKDSAGRWRLRGVGARAAGRDRMTTHVPWGGRIAHPHQALEDSFGTRAEEILDEVLKTAASAVAQLDRSRAGRLGEMSIDLGCDREGNVWLFEANAKPMRFDEPEIHPAYLDGVFETARWAKGHLTGLGESEGANRPPVSGRPAARGVPRSIRD</sequence>
<accession>A0A2K8N7Y2</accession>
<evidence type="ECO:0008006" key="4">
    <source>
        <dbReference type="Google" id="ProtNLM"/>
    </source>
</evidence>
<dbReference type="SUPFAM" id="SSF56059">
    <property type="entry name" value="Glutathione synthetase ATP-binding domain-like"/>
    <property type="match status" value="1"/>
</dbReference>
<dbReference type="RefSeq" id="WP_100667730.1">
    <property type="nucleotide sequence ID" value="NZ_CP024955.1"/>
</dbReference>
<gene>
    <name evidence="2" type="ORF">CVV65_08325</name>
</gene>
<feature type="region of interest" description="Disordered" evidence="1">
    <location>
        <begin position="347"/>
        <end position="375"/>
    </location>
</feature>
<evidence type="ECO:0000256" key="1">
    <source>
        <dbReference type="SAM" id="MobiDB-lite"/>
    </source>
</evidence>
<dbReference type="Pfam" id="PF14398">
    <property type="entry name" value="ATPgrasp_YheCD"/>
    <property type="match status" value="1"/>
</dbReference>
<dbReference type="EMBL" id="CP024955">
    <property type="protein sequence ID" value="ATY84927.1"/>
    <property type="molecule type" value="Genomic_DNA"/>
</dbReference>
<evidence type="ECO:0000313" key="2">
    <source>
        <dbReference type="EMBL" id="ATY84927.1"/>
    </source>
</evidence>
<dbReference type="InterPro" id="IPR026838">
    <property type="entry name" value="YheC/D"/>
</dbReference>
<organism evidence="2 3">
    <name type="scientific">Kyrpidia spormannii</name>
    <dbReference type="NCBI Taxonomy" id="2055160"/>
    <lineage>
        <taxon>Bacteria</taxon>
        <taxon>Bacillati</taxon>
        <taxon>Bacillota</taxon>
        <taxon>Bacilli</taxon>
        <taxon>Bacillales</taxon>
        <taxon>Alicyclobacillaceae</taxon>
        <taxon>Kyrpidia</taxon>
    </lineage>
</organism>
<dbReference type="AlphaFoldDB" id="A0A2K8N7Y2"/>
<proteinExistence type="predicted"/>
<dbReference type="Proteomes" id="UP000231932">
    <property type="component" value="Chromosome"/>
</dbReference>
<protein>
    <recommendedName>
        <fullName evidence="4">ATP-grasp domain-containing protein</fullName>
    </recommendedName>
</protein>
<reference evidence="3" key="1">
    <citation type="submission" date="2017-11" db="EMBL/GenBank/DDBJ databases">
        <title>Complete Genome Sequence of Kyrpidia sp. Strain EA-1, a thermophilic, hydrogen-oxidizing Bacterium, isolated from the Azores.</title>
        <authorList>
            <person name="Reiner J.E."/>
            <person name="Lapp C.J."/>
            <person name="Bunk B."/>
            <person name="Gescher J."/>
        </authorList>
    </citation>
    <scope>NUCLEOTIDE SEQUENCE [LARGE SCALE GENOMIC DNA]</scope>
    <source>
        <strain evidence="3">EA-1</strain>
    </source>
</reference>
<dbReference type="KEGG" id="kyr:CVV65_08325"/>
<keyword evidence="3" id="KW-1185">Reference proteome</keyword>
<name>A0A2K8N7Y2_9BACL</name>
<evidence type="ECO:0000313" key="3">
    <source>
        <dbReference type="Proteomes" id="UP000231932"/>
    </source>
</evidence>
<dbReference type="OrthoDB" id="2371125at2"/>